<evidence type="ECO:0000313" key="1">
    <source>
        <dbReference type="EMBL" id="JAH61663.1"/>
    </source>
</evidence>
<dbReference type="AlphaFoldDB" id="A0A0E9U9M3"/>
<organism evidence="1">
    <name type="scientific">Anguilla anguilla</name>
    <name type="common">European freshwater eel</name>
    <name type="synonym">Muraena anguilla</name>
    <dbReference type="NCBI Taxonomy" id="7936"/>
    <lineage>
        <taxon>Eukaryota</taxon>
        <taxon>Metazoa</taxon>
        <taxon>Chordata</taxon>
        <taxon>Craniata</taxon>
        <taxon>Vertebrata</taxon>
        <taxon>Euteleostomi</taxon>
        <taxon>Actinopterygii</taxon>
        <taxon>Neopterygii</taxon>
        <taxon>Teleostei</taxon>
        <taxon>Anguilliformes</taxon>
        <taxon>Anguillidae</taxon>
        <taxon>Anguilla</taxon>
    </lineage>
</organism>
<accession>A0A0E9U9M3</accession>
<dbReference type="EMBL" id="GBXM01046914">
    <property type="protein sequence ID" value="JAH61663.1"/>
    <property type="molecule type" value="Transcribed_RNA"/>
</dbReference>
<sequence length="56" mass="6784">MVNICSIPPGFPRGLKHQLCFLYRFKILFRLQVNRKRFTEFRFRFGYFNDHTAKAG</sequence>
<protein>
    <submittedName>
        <fullName evidence="1">Uncharacterized protein</fullName>
    </submittedName>
</protein>
<reference evidence="1" key="1">
    <citation type="submission" date="2014-11" db="EMBL/GenBank/DDBJ databases">
        <authorList>
            <person name="Amaro Gonzalez C."/>
        </authorList>
    </citation>
    <scope>NUCLEOTIDE SEQUENCE</scope>
</reference>
<reference evidence="1" key="2">
    <citation type="journal article" date="2015" name="Fish Shellfish Immunol.">
        <title>Early steps in the European eel (Anguilla anguilla)-Vibrio vulnificus interaction in the gills: Role of the RtxA13 toxin.</title>
        <authorList>
            <person name="Callol A."/>
            <person name="Pajuelo D."/>
            <person name="Ebbesson L."/>
            <person name="Teles M."/>
            <person name="MacKenzie S."/>
            <person name="Amaro C."/>
        </authorList>
    </citation>
    <scope>NUCLEOTIDE SEQUENCE</scope>
</reference>
<proteinExistence type="predicted"/>
<name>A0A0E9U9M3_ANGAN</name>